<keyword evidence="1" id="KW-0732">Signal</keyword>
<organism evidence="3 4">
    <name type="scientific">Cnuella takakiae</name>
    <dbReference type="NCBI Taxonomy" id="1302690"/>
    <lineage>
        <taxon>Bacteria</taxon>
        <taxon>Pseudomonadati</taxon>
        <taxon>Bacteroidota</taxon>
        <taxon>Chitinophagia</taxon>
        <taxon>Chitinophagales</taxon>
        <taxon>Chitinophagaceae</taxon>
        <taxon>Cnuella</taxon>
    </lineage>
</organism>
<reference evidence="3 4" key="1">
    <citation type="submission" date="2016-11" db="EMBL/GenBank/DDBJ databases">
        <authorList>
            <person name="Jaros S."/>
            <person name="Januszkiewicz K."/>
            <person name="Wedrychowicz H."/>
        </authorList>
    </citation>
    <scope>NUCLEOTIDE SEQUENCE [LARGE SCALE GENOMIC DNA]</scope>
    <source>
        <strain evidence="3 4">DSM 26897</strain>
    </source>
</reference>
<keyword evidence="4" id="KW-1185">Reference proteome</keyword>
<protein>
    <recommendedName>
        <fullName evidence="2">Bacterial alpha-2-macroglobulin MG10 domain-containing protein</fullName>
    </recommendedName>
</protein>
<evidence type="ECO:0000259" key="2">
    <source>
        <dbReference type="Pfam" id="PF17973"/>
    </source>
</evidence>
<dbReference type="Proteomes" id="UP000184368">
    <property type="component" value="Unassembled WGS sequence"/>
</dbReference>
<evidence type="ECO:0000313" key="4">
    <source>
        <dbReference type="Proteomes" id="UP000184368"/>
    </source>
</evidence>
<evidence type="ECO:0000313" key="3">
    <source>
        <dbReference type="EMBL" id="SHF29936.1"/>
    </source>
</evidence>
<accession>A0A1M5AII5</accession>
<dbReference type="EMBL" id="FQUO01000006">
    <property type="protein sequence ID" value="SHF29936.1"/>
    <property type="molecule type" value="Genomic_DNA"/>
</dbReference>
<dbReference type="InterPro" id="IPR041246">
    <property type="entry name" value="Bact_MG10"/>
</dbReference>
<evidence type="ECO:0000256" key="1">
    <source>
        <dbReference type="SAM" id="SignalP"/>
    </source>
</evidence>
<dbReference type="RefSeq" id="WP_073042616.1">
    <property type="nucleotide sequence ID" value="NZ_FQUO01000006.1"/>
</dbReference>
<name>A0A1M5AII5_9BACT</name>
<dbReference type="STRING" id="1302690.BUE76_08630"/>
<proteinExistence type="predicted"/>
<gene>
    <name evidence="3" type="ORF">SAMN05444008_106275</name>
</gene>
<sequence>MRTLLFCILIFIASSAQAQKSLLLQPAIPAILRNGDRMEFQLTIQNSGSKDQTGQAELQLTDAETGVSIDGWFQNVFPNQYFTAEAKQAAVASFPIEVPYQFFKKAAWRFIVRTPTDSLITSGSFPVLPVLQPFSKTALFSGAGNFTFPALLESGTTDTRQNAALHIEAAASPKVFAYAALAKQLEANSITAIDLGRQLFAAHMLKQLATNNPTAYGEIAHLSTKALDTTTSRLFARLLSLQQTSGGFSLLPGGNLDALTSWQVGLNLARLRQLKATTSREEQNAFKKVISYLQRTQHELPTVVMAYLETMAGLPVSASKNQQWISASLSTQPHWVQAMTAVLLQRMGKKEAGAQVYQLAKSKQLQNEASDPSLVSTQSLMLEYALLANDTANMKSISIQVLEQLSGETNHSTANAYALLLEKASSMAITNANIQLGKLPLFAATSHFFYDTSIAGGLVQPALGKIQIGQQGQGPLLTRVVWHYVDESSDVQPEGIILTRTWSGVKDGNTQPLTEGLRVAQGSQLELTIEINTTKSLKDLHLSTGVPAGFKPLTRQMQAEPGFVNLHLPLLQPGKHRFTCRIQAEQKGSFASGPVVLRSVGNEQPLARMNGEVVVVE</sequence>
<feature type="signal peptide" evidence="1">
    <location>
        <begin position="1"/>
        <end position="18"/>
    </location>
</feature>
<dbReference type="SUPFAM" id="SSF48239">
    <property type="entry name" value="Terpenoid cyclases/Protein prenyltransferases"/>
    <property type="match status" value="1"/>
</dbReference>
<dbReference type="OrthoDB" id="9767116at2"/>
<dbReference type="Pfam" id="PF17973">
    <property type="entry name" value="bMG10"/>
    <property type="match status" value="1"/>
</dbReference>
<feature type="domain" description="Bacterial alpha-2-macroglobulin MG10" evidence="2">
    <location>
        <begin position="495"/>
        <end position="596"/>
    </location>
</feature>
<feature type="chain" id="PRO_5012928698" description="Bacterial alpha-2-macroglobulin MG10 domain-containing protein" evidence="1">
    <location>
        <begin position="19"/>
        <end position="617"/>
    </location>
</feature>
<dbReference type="AlphaFoldDB" id="A0A1M5AII5"/>
<dbReference type="InterPro" id="IPR008930">
    <property type="entry name" value="Terpenoid_cyclase/PrenylTrfase"/>
</dbReference>